<feature type="region of interest" description="Disordered" evidence="6">
    <location>
        <begin position="75"/>
        <end position="128"/>
    </location>
</feature>
<reference evidence="8" key="3">
    <citation type="submission" date="2025-09" db="UniProtKB">
        <authorList>
            <consortium name="Ensembl"/>
        </authorList>
    </citation>
    <scope>IDENTIFICATION</scope>
</reference>
<dbReference type="CTD" id="406354"/>
<reference evidence="8" key="2">
    <citation type="submission" date="2025-08" db="UniProtKB">
        <authorList>
            <consortium name="Ensembl"/>
        </authorList>
    </citation>
    <scope>IDENTIFICATION</scope>
</reference>
<dbReference type="OrthoDB" id="7683421at2759"/>
<dbReference type="SUPFAM" id="SSF57716">
    <property type="entry name" value="Glucocorticoid receptor-like (DNA-binding domain)"/>
    <property type="match status" value="1"/>
</dbReference>
<dbReference type="PROSITE" id="PS50950">
    <property type="entry name" value="ZF_THAP"/>
    <property type="match status" value="1"/>
</dbReference>
<name>A0A3P8W4C9_CYNSE</name>
<evidence type="ECO:0000313" key="9">
    <source>
        <dbReference type="Proteomes" id="UP000265120"/>
    </source>
</evidence>
<dbReference type="AlphaFoldDB" id="A0A3P8W4C9"/>
<keyword evidence="4 5" id="KW-0238">DNA-binding</keyword>
<dbReference type="InParanoid" id="A0A3P8W4C9"/>
<dbReference type="PANTHER" id="PTHR46289:SF13">
    <property type="entry name" value="52 KDA REPRESSOR OF THE INHIBITOR OF THE PROTEIN KINASE-RELATED"/>
    <property type="match status" value="1"/>
</dbReference>
<protein>
    <submittedName>
        <fullName evidence="8">THAP domain containing 12a</fullName>
    </submittedName>
</protein>
<dbReference type="OMA" id="FLNFEGD"/>
<evidence type="ECO:0000256" key="4">
    <source>
        <dbReference type="ARBA" id="ARBA00023125"/>
    </source>
</evidence>
<organism evidence="8 9">
    <name type="scientific">Cynoglossus semilaevis</name>
    <name type="common">Tongue sole</name>
    <dbReference type="NCBI Taxonomy" id="244447"/>
    <lineage>
        <taxon>Eukaryota</taxon>
        <taxon>Metazoa</taxon>
        <taxon>Chordata</taxon>
        <taxon>Craniata</taxon>
        <taxon>Vertebrata</taxon>
        <taxon>Euteleostomi</taxon>
        <taxon>Actinopterygii</taxon>
        <taxon>Neopterygii</taxon>
        <taxon>Teleostei</taxon>
        <taxon>Neoteleostei</taxon>
        <taxon>Acanthomorphata</taxon>
        <taxon>Carangaria</taxon>
        <taxon>Pleuronectiformes</taxon>
        <taxon>Pleuronectoidei</taxon>
        <taxon>Cynoglossidae</taxon>
        <taxon>Cynoglossinae</taxon>
        <taxon>Cynoglossus</taxon>
    </lineage>
</organism>
<dbReference type="Ensembl" id="ENSCSET00000020711.1">
    <property type="protein sequence ID" value="ENSCSEP00000020451.1"/>
    <property type="gene ID" value="ENSCSEG00000013054.1"/>
</dbReference>
<proteinExistence type="predicted"/>
<feature type="compositionally biased region" description="Polar residues" evidence="6">
    <location>
        <begin position="80"/>
        <end position="93"/>
    </location>
</feature>
<dbReference type="GO" id="GO:0003677">
    <property type="term" value="F:DNA binding"/>
    <property type="evidence" value="ECO:0007669"/>
    <property type="project" value="UniProtKB-UniRule"/>
</dbReference>
<dbReference type="GeneID" id="103394824"/>
<dbReference type="RefSeq" id="XP_008330491.1">
    <property type="nucleotide sequence ID" value="XM_008332269.3"/>
</dbReference>
<evidence type="ECO:0000256" key="2">
    <source>
        <dbReference type="ARBA" id="ARBA00022771"/>
    </source>
</evidence>
<dbReference type="PANTHER" id="PTHR46289">
    <property type="entry name" value="52 KDA REPRESSOR OF THE INHIBITOR OF THE PROTEIN KINASE-LIKE PROTEIN-RELATED"/>
    <property type="match status" value="1"/>
</dbReference>
<dbReference type="InterPro" id="IPR006612">
    <property type="entry name" value="THAP_Znf"/>
</dbReference>
<dbReference type="SMART" id="SM00980">
    <property type="entry name" value="THAP"/>
    <property type="match status" value="1"/>
</dbReference>
<dbReference type="GO" id="GO:0008270">
    <property type="term" value="F:zinc ion binding"/>
    <property type="evidence" value="ECO:0007669"/>
    <property type="project" value="UniProtKB-KW"/>
</dbReference>
<evidence type="ECO:0000256" key="1">
    <source>
        <dbReference type="ARBA" id="ARBA00022723"/>
    </source>
</evidence>
<feature type="domain" description="THAP-type" evidence="7">
    <location>
        <begin position="1"/>
        <end position="81"/>
    </location>
</feature>
<dbReference type="SMART" id="SM00692">
    <property type="entry name" value="DM3"/>
    <property type="match status" value="1"/>
</dbReference>
<dbReference type="GeneTree" id="ENSGT00530000063516"/>
<dbReference type="Proteomes" id="UP000265120">
    <property type="component" value="Chromosome 19"/>
</dbReference>
<dbReference type="Pfam" id="PF05485">
    <property type="entry name" value="THAP"/>
    <property type="match status" value="1"/>
</dbReference>
<evidence type="ECO:0000313" key="8">
    <source>
        <dbReference type="Ensembl" id="ENSCSEP00000020451.1"/>
    </source>
</evidence>
<dbReference type="InterPro" id="IPR052958">
    <property type="entry name" value="IFN-induced_PKR_regulator"/>
</dbReference>
<sequence>MQNRCAVLGCSTGKWDPQPLFRFPRDAERCKKWAGICERKYLTEMSPDQLHRYYRVCGKHFDTSLIDEGKMLRDDATPSVLDTPSQSQNAQVKRNTETREDETENEGRKKIKMSKADTAQEDVQPFSEEDETKEYFKSLFEVLVLLAEQNISPTGPGEMKQDDLGPSNLQALLEYCMNCGDDVLKKKYEEKKEYFSSGELTQLIEVCEKYVRSKLVEEVKQNGFFSLITQELVKISGTFYLPVFVRFMDQSNCQQERFFGFLNFEGDGEVLAEKLLSELTDQWGLNMEQCRGQAHSYTGAHFSKIKKFSAKVMEKYPMTVLTLGSTHTLNTSLADGMALSGVQLVMSTLRKIESFFSQSQQLQLELEHAISVLYPDKEERANELKESSRTSWTRQDNAFDVALDLLEALLLCVDSVHDNEDMRWSDKVTHDALEISKALTDFEFIMALVILKNTMILTQAFAKNMQGKESDVHFASTSLKAVLHSLKEVSDNIDVYHEFWNDEAVNLAVGMEIPVTLPQAYLRKRASESQTNKPDSYYKNHLTVPVVNHIIKEINDLFSEDHLKFLRCLSLVPAVIEQQKSSKPEEESVQIFKNDIPNAETLSAELHCWWVKWSKKGKGETFPSSLHETLQLADVKFFPNMLALLRLIGIVPTLALEDSCNVAVMRFRMYMKNTPDQCKSKSLALLNVNHDVAYDLDTMVEVYMNTYSRGEEGDGESGQVECNTSE</sequence>
<keyword evidence="9" id="KW-1185">Reference proteome</keyword>
<keyword evidence="1" id="KW-0479">Metal-binding</keyword>
<evidence type="ECO:0000256" key="5">
    <source>
        <dbReference type="PROSITE-ProRule" id="PRU00309"/>
    </source>
</evidence>
<dbReference type="KEGG" id="csem:103394824"/>
<evidence type="ECO:0000256" key="6">
    <source>
        <dbReference type="SAM" id="MobiDB-lite"/>
    </source>
</evidence>
<keyword evidence="3" id="KW-0862">Zinc</keyword>
<accession>A0A3P8W4C9</accession>
<dbReference type="STRING" id="244447.ENSCSEP00000020451"/>
<keyword evidence="2 5" id="KW-0863">Zinc-finger</keyword>
<evidence type="ECO:0000259" key="7">
    <source>
        <dbReference type="PROSITE" id="PS50950"/>
    </source>
</evidence>
<reference evidence="8 9" key="1">
    <citation type="journal article" date="2014" name="Nat. Genet.">
        <title>Whole-genome sequence of a flatfish provides insights into ZW sex chromosome evolution and adaptation to a benthic lifestyle.</title>
        <authorList>
            <person name="Chen S."/>
            <person name="Zhang G."/>
            <person name="Shao C."/>
            <person name="Huang Q."/>
            <person name="Liu G."/>
            <person name="Zhang P."/>
            <person name="Song W."/>
            <person name="An N."/>
            <person name="Chalopin D."/>
            <person name="Volff J.N."/>
            <person name="Hong Y."/>
            <person name="Li Q."/>
            <person name="Sha Z."/>
            <person name="Zhou H."/>
            <person name="Xie M."/>
            <person name="Yu Q."/>
            <person name="Liu Y."/>
            <person name="Xiang H."/>
            <person name="Wang N."/>
            <person name="Wu K."/>
            <person name="Yang C."/>
            <person name="Zhou Q."/>
            <person name="Liao X."/>
            <person name="Yang L."/>
            <person name="Hu Q."/>
            <person name="Zhang J."/>
            <person name="Meng L."/>
            <person name="Jin L."/>
            <person name="Tian Y."/>
            <person name="Lian J."/>
            <person name="Yang J."/>
            <person name="Miao G."/>
            <person name="Liu S."/>
            <person name="Liang Z."/>
            <person name="Yan F."/>
            <person name="Li Y."/>
            <person name="Sun B."/>
            <person name="Zhang H."/>
            <person name="Zhang J."/>
            <person name="Zhu Y."/>
            <person name="Du M."/>
            <person name="Zhao Y."/>
            <person name="Schartl M."/>
            <person name="Tang Q."/>
            <person name="Wang J."/>
        </authorList>
    </citation>
    <scope>NUCLEOTIDE SEQUENCE</scope>
</reference>
<evidence type="ECO:0000256" key="3">
    <source>
        <dbReference type="ARBA" id="ARBA00022833"/>
    </source>
</evidence>